<dbReference type="STRING" id="1618481.US54_C0002G0016"/>
<dbReference type="Proteomes" id="UP000034471">
    <property type="component" value="Unassembled WGS sequence"/>
</dbReference>
<dbReference type="EMBL" id="LBTJ01000002">
    <property type="protein sequence ID" value="KKQ38828.1"/>
    <property type="molecule type" value="Genomic_DNA"/>
</dbReference>
<proteinExistence type="predicted"/>
<feature type="transmembrane region" description="Helical" evidence="1">
    <location>
        <begin position="116"/>
        <end position="138"/>
    </location>
</feature>
<feature type="transmembrane region" description="Helical" evidence="1">
    <location>
        <begin position="94"/>
        <end position="110"/>
    </location>
</feature>
<feature type="transmembrane region" description="Helical" evidence="1">
    <location>
        <begin position="189"/>
        <end position="215"/>
    </location>
</feature>
<keyword evidence="1" id="KW-1133">Transmembrane helix</keyword>
<feature type="transmembrane region" description="Helical" evidence="1">
    <location>
        <begin position="55"/>
        <end position="74"/>
    </location>
</feature>
<feature type="transmembrane region" description="Helical" evidence="1">
    <location>
        <begin position="14"/>
        <end position="35"/>
    </location>
</feature>
<evidence type="ECO:0000313" key="3">
    <source>
        <dbReference type="Proteomes" id="UP000034471"/>
    </source>
</evidence>
<gene>
    <name evidence="2" type="ORF">US54_C0002G0016</name>
</gene>
<name>A0A0G0H6D6_9BACT</name>
<keyword evidence="1" id="KW-0472">Membrane</keyword>
<accession>A0A0G0H6D6</accession>
<dbReference type="AlphaFoldDB" id="A0A0G0H6D6"/>
<evidence type="ECO:0000313" key="2">
    <source>
        <dbReference type="EMBL" id="KKQ38828.1"/>
    </source>
</evidence>
<comment type="caution">
    <text evidence="2">The sequence shown here is derived from an EMBL/GenBank/DDBJ whole genome shotgun (WGS) entry which is preliminary data.</text>
</comment>
<organism evidence="2 3">
    <name type="scientific">Candidatus Roizmanbacteria bacterium GW2011_GWA2_37_7</name>
    <dbReference type="NCBI Taxonomy" id="1618481"/>
    <lineage>
        <taxon>Bacteria</taxon>
        <taxon>Candidatus Roizmaniibacteriota</taxon>
    </lineage>
</organism>
<evidence type="ECO:0000256" key="1">
    <source>
        <dbReference type="SAM" id="Phobius"/>
    </source>
</evidence>
<feature type="transmembrane region" description="Helical" evidence="1">
    <location>
        <begin position="150"/>
        <end position="169"/>
    </location>
</feature>
<evidence type="ECO:0008006" key="4">
    <source>
        <dbReference type="Google" id="ProtNLM"/>
    </source>
</evidence>
<keyword evidence="1" id="KW-0812">Transmembrane</keyword>
<reference evidence="2 3" key="1">
    <citation type="journal article" date="2015" name="Nature">
        <title>rRNA introns, odd ribosomes, and small enigmatic genomes across a large radiation of phyla.</title>
        <authorList>
            <person name="Brown C.T."/>
            <person name="Hug L.A."/>
            <person name="Thomas B.C."/>
            <person name="Sharon I."/>
            <person name="Castelle C.J."/>
            <person name="Singh A."/>
            <person name="Wilkins M.J."/>
            <person name="Williams K.H."/>
            <person name="Banfield J.F."/>
        </authorList>
    </citation>
    <scope>NUCLEOTIDE SEQUENCE [LARGE SCALE GENOMIC DNA]</scope>
</reference>
<protein>
    <recommendedName>
        <fullName evidence="4">IPT/TIG domain-containing protein</fullName>
    </recommendedName>
</protein>
<sequence>MQTKHHITVVFLDLLWRSLYIISSIIFLYFFISYLLITVNPTTLFIDVQIFTPKYLRYILGVAFLLAALGWWILKLLHKIKFQSPWHLNRMEKILTISSAVILGYIYGGSLETHSVLAFVMFIAFSIIFTYLIPQLINFYSYLKISDLKYFLIVLPLTNKFIGLLQRYISVSKENINEHQYTFVITKKQIRILALMGISIIFIVFLTLMIITVVYKYTSGQIIRENKLRKTFYISSVEPENTTPGRTAKLIGYNFGFKTDKNYRVLTDDGIILEIVTWDKDFIEFIIPLSLQTGEHKIWIVRPTDELHREQGFKKSNQISLKIHSRFALLPDVGDSDIERGVKKIKRYLIEKYPNYSWLIFFILQYE</sequence>